<keyword evidence="2 6" id="KW-0732">Signal</keyword>
<dbReference type="GO" id="GO:0016020">
    <property type="term" value="C:membrane"/>
    <property type="evidence" value="ECO:0007669"/>
    <property type="project" value="UniProtKB-SubCell"/>
</dbReference>
<feature type="transmembrane region" description="Helical" evidence="5">
    <location>
        <begin position="213"/>
        <end position="238"/>
    </location>
</feature>
<dbReference type="PANTHER" id="PTHR12080">
    <property type="entry name" value="SIGNALING LYMPHOCYTIC ACTIVATION MOLECULE"/>
    <property type="match status" value="1"/>
</dbReference>
<name>A0A8T3CU33_9TELE</name>
<feature type="signal peptide" evidence="6">
    <location>
        <begin position="1"/>
        <end position="28"/>
    </location>
</feature>
<dbReference type="InterPro" id="IPR015631">
    <property type="entry name" value="CD2/SLAM_rcpt"/>
</dbReference>
<dbReference type="PANTHER" id="PTHR12080:SF55">
    <property type="entry name" value="LYMPHOCYTE FUNCTION-ASSOCIATED ANTIGEN 3"/>
    <property type="match status" value="1"/>
</dbReference>
<dbReference type="InterPro" id="IPR036179">
    <property type="entry name" value="Ig-like_dom_sf"/>
</dbReference>
<evidence type="ECO:0000256" key="6">
    <source>
        <dbReference type="SAM" id="SignalP"/>
    </source>
</evidence>
<evidence type="ECO:0000256" key="1">
    <source>
        <dbReference type="ARBA" id="ARBA00004370"/>
    </source>
</evidence>
<keyword evidence="5" id="KW-0812">Transmembrane</keyword>
<evidence type="ECO:0000256" key="2">
    <source>
        <dbReference type="ARBA" id="ARBA00022729"/>
    </source>
</evidence>
<evidence type="ECO:0000256" key="3">
    <source>
        <dbReference type="ARBA" id="ARBA00023136"/>
    </source>
</evidence>
<evidence type="ECO:0000256" key="4">
    <source>
        <dbReference type="ARBA" id="ARBA00023180"/>
    </source>
</evidence>
<keyword evidence="3 5" id="KW-0472">Membrane</keyword>
<organism evidence="7 8">
    <name type="scientific">Albula goreensis</name>
    <dbReference type="NCBI Taxonomy" id="1534307"/>
    <lineage>
        <taxon>Eukaryota</taxon>
        <taxon>Metazoa</taxon>
        <taxon>Chordata</taxon>
        <taxon>Craniata</taxon>
        <taxon>Vertebrata</taxon>
        <taxon>Euteleostomi</taxon>
        <taxon>Actinopterygii</taxon>
        <taxon>Neopterygii</taxon>
        <taxon>Teleostei</taxon>
        <taxon>Albuliformes</taxon>
        <taxon>Albulidae</taxon>
        <taxon>Albula</taxon>
    </lineage>
</organism>
<dbReference type="InterPro" id="IPR013783">
    <property type="entry name" value="Ig-like_fold"/>
</dbReference>
<keyword evidence="4" id="KW-0325">Glycoprotein</keyword>
<feature type="chain" id="PRO_5035785006" description="Ig-like domain-containing protein" evidence="6">
    <location>
        <begin position="29"/>
        <end position="239"/>
    </location>
</feature>
<gene>
    <name evidence="7" type="ORF">AGOR_G00194910</name>
</gene>
<comment type="subcellular location">
    <subcellularLocation>
        <location evidence="1">Membrane</location>
    </subcellularLocation>
</comment>
<keyword evidence="8" id="KW-1185">Reference proteome</keyword>
<protein>
    <recommendedName>
        <fullName evidence="9">Ig-like domain-containing protein</fullName>
    </recommendedName>
</protein>
<sequence length="239" mass="25967">MKHQWTADMRRFCSVFVLLITAVSVSSAQAVELNLRVGETVTFPTVVRSNGGLTYSGSTIGDVSGGQFTPLPSEQYRGRVQWDSSTGLFSITGLKMEDSGRYRVKNDANLDTVYQLTVFTNVSSPLLTLTHDKYPCTLLCTVDRGTQVTLSLYREGEGERYVNYPPVNAPHHLPQTVDRSGTYTCEAKNSVSQRTTSITVGDHCTEGSTGPNAGLIAGLVLLVLACVGVLVGVITYLYR</sequence>
<evidence type="ECO:0008006" key="9">
    <source>
        <dbReference type="Google" id="ProtNLM"/>
    </source>
</evidence>
<evidence type="ECO:0000313" key="7">
    <source>
        <dbReference type="EMBL" id="KAI1887866.1"/>
    </source>
</evidence>
<dbReference type="SUPFAM" id="SSF48726">
    <property type="entry name" value="Immunoglobulin"/>
    <property type="match status" value="1"/>
</dbReference>
<reference evidence="7" key="1">
    <citation type="submission" date="2021-01" db="EMBL/GenBank/DDBJ databases">
        <authorList>
            <person name="Zahm M."/>
            <person name="Roques C."/>
            <person name="Cabau C."/>
            <person name="Klopp C."/>
            <person name="Donnadieu C."/>
            <person name="Jouanno E."/>
            <person name="Lampietro C."/>
            <person name="Louis A."/>
            <person name="Herpin A."/>
            <person name="Echchiki A."/>
            <person name="Berthelot C."/>
            <person name="Parey E."/>
            <person name="Roest-Crollius H."/>
            <person name="Braasch I."/>
            <person name="Postlethwait J."/>
            <person name="Bobe J."/>
            <person name="Montfort J."/>
            <person name="Bouchez O."/>
            <person name="Begum T."/>
            <person name="Mejri S."/>
            <person name="Adams A."/>
            <person name="Chen W.-J."/>
            <person name="Guiguen Y."/>
        </authorList>
    </citation>
    <scope>NUCLEOTIDE SEQUENCE</scope>
    <source>
        <tissue evidence="7">Blood</tissue>
    </source>
</reference>
<evidence type="ECO:0000256" key="5">
    <source>
        <dbReference type="SAM" id="Phobius"/>
    </source>
</evidence>
<proteinExistence type="predicted"/>
<comment type="caution">
    <text evidence="7">The sequence shown here is derived from an EMBL/GenBank/DDBJ whole genome shotgun (WGS) entry which is preliminary data.</text>
</comment>
<dbReference type="EMBL" id="JAERUA010000018">
    <property type="protein sequence ID" value="KAI1887866.1"/>
    <property type="molecule type" value="Genomic_DNA"/>
</dbReference>
<evidence type="ECO:0000313" key="8">
    <source>
        <dbReference type="Proteomes" id="UP000829720"/>
    </source>
</evidence>
<keyword evidence="5" id="KW-1133">Transmembrane helix</keyword>
<dbReference type="Gene3D" id="2.60.40.10">
    <property type="entry name" value="Immunoglobulins"/>
    <property type="match status" value="2"/>
</dbReference>
<accession>A0A8T3CU33</accession>
<dbReference type="Proteomes" id="UP000829720">
    <property type="component" value="Unassembled WGS sequence"/>
</dbReference>
<dbReference type="AlphaFoldDB" id="A0A8T3CU33"/>
<dbReference type="OrthoDB" id="9835793at2759"/>